<dbReference type="Gene3D" id="3.40.50.300">
    <property type="entry name" value="P-loop containing nucleotide triphosphate hydrolases"/>
    <property type="match status" value="1"/>
</dbReference>
<dbReference type="Pfam" id="PF08352">
    <property type="entry name" value="oligo_HPY"/>
    <property type="match status" value="1"/>
</dbReference>
<dbReference type="GO" id="GO:0015833">
    <property type="term" value="P:peptide transport"/>
    <property type="evidence" value="ECO:0007669"/>
    <property type="project" value="InterPro"/>
</dbReference>
<dbReference type="InterPro" id="IPR017871">
    <property type="entry name" value="ABC_transporter-like_CS"/>
</dbReference>
<keyword evidence="3" id="KW-0547">Nucleotide-binding</keyword>
<dbReference type="InterPro" id="IPR003439">
    <property type="entry name" value="ABC_transporter-like_ATP-bd"/>
</dbReference>
<dbReference type="PROSITE" id="PS00211">
    <property type="entry name" value="ABC_TRANSPORTER_1"/>
    <property type="match status" value="1"/>
</dbReference>
<comment type="caution">
    <text evidence="6">The sequence shown here is derived from an EMBL/GenBank/DDBJ whole genome shotgun (WGS) entry which is preliminary data.</text>
</comment>
<dbReference type="InterPro" id="IPR013563">
    <property type="entry name" value="Oligopep_ABC_C"/>
</dbReference>
<proteinExistence type="inferred from homology"/>
<dbReference type="InterPro" id="IPR050319">
    <property type="entry name" value="ABC_transp_ATP-bind"/>
</dbReference>
<dbReference type="GO" id="GO:0005524">
    <property type="term" value="F:ATP binding"/>
    <property type="evidence" value="ECO:0007669"/>
    <property type="project" value="UniProtKB-KW"/>
</dbReference>
<dbReference type="PROSITE" id="PS50893">
    <property type="entry name" value="ABC_TRANSPORTER_2"/>
    <property type="match status" value="1"/>
</dbReference>
<evidence type="ECO:0000256" key="1">
    <source>
        <dbReference type="ARBA" id="ARBA00005417"/>
    </source>
</evidence>
<evidence type="ECO:0000256" key="4">
    <source>
        <dbReference type="ARBA" id="ARBA00022840"/>
    </source>
</evidence>
<dbReference type="InterPro" id="IPR003593">
    <property type="entry name" value="AAA+_ATPase"/>
</dbReference>
<comment type="similarity">
    <text evidence="1">Belongs to the ABC transporter superfamily.</text>
</comment>
<keyword evidence="4 6" id="KW-0067">ATP-binding</keyword>
<evidence type="ECO:0000313" key="7">
    <source>
        <dbReference type="Proteomes" id="UP000309174"/>
    </source>
</evidence>
<dbReference type="Proteomes" id="UP000309174">
    <property type="component" value="Unassembled WGS sequence"/>
</dbReference>
<protein>
    <submittedName>
        <fullName evidence="6">ABC transporter ATP-binding protein</fullName>
    </submittedName>
</protein>
<reference evidence="6 7" key="1">
    <citation type="submission" date="2019-05" db="EMBL/GenBank/DDBJ databases">
        <title>Draft genome sequence of Actinomadura sp. 14C53.</title>
        <authorList>
            <person name="Saricaoglu S."/>
            <person name="Isik K."/>
        </authorList>
    </citation>
    <scope>NUCLEOTIDE SEQUENCE [LARGE SCALE GENOMIC DNA]</scope>
    <source>
        <strain evidence="6 7">14C53</strain>
    </source>
</reference>
<dbReference type="PANTHER" id="PTHR43776">
    <property type="entry name" value="TRANSPORT ATP-BINDING PROTEIN"/>
    <property type="match status" value="1"/>
</dbReference>
<feature type="domain" description="ABC transporter" evidence="5">
    <location>
        <begin position="1"/>
        <end position="215"/>
    </location>
</feature>
<dbReference type="SUPFAM" id="SSF52540">
    <property type="entry name" value="P-loop containing nucleoside triphosphate hydrolases"/>
    <property type="match status" value="1"/>
</dbReference>
<dbReference type="GO" id="GO:0016887">
    <property type="term" value="F:ATP hydrolysis activity"/>
    <property type="evidence" value="ECO:0007669"/>
    <property type="project" value="InterPro"/>
</dbReference>
<evidence type="ECO:0000313" key="6">
    <source>
        <dbReference type="EMBL" id="TMR04940.1"/>
    </source>
</evidence>
<keyword evidence="7" id="KW-1185">Reference proteome</keyword>
<dbReference type="AlphaFoldDB" id="A0A5C4JIZ1"/>
<keyword evidence="2" id="KW-0813">Transport</keyword>
<dbReference type="Pfam" id="PF00005">
    <property type="entry name" value="ABC_tran"/>
    <property type="match status" value="1"/>
</dbReference>
<evidence type="ECO:0000259" key="5">
    <source>
        <dbReference type="PROSITE" id="PS50893"/>
    </source>
</evidence>
<sequence length="234" mass="25492">MPGQTVGLVGESGSGKTTLGRVLLGLVRPTSGQVMFDGRPVTGRGAARRLRGRLQVVLQNPDWSLNPTLRVWRSVAEPLAVTGAIPRRDRRAAVEDMLILVGLDAGLADRHPHQLSGGQRQRVAIARAMITQPDLIVFDEAVTALDVSVQTQVLNLIRDLQAERGFAALFISHDITAVRYVSHRVAVAYRGELVETGPVERFYDRPLHPYTRDLISALPTLTSGSTRHEGNSLA</sequence>
<accession>A0A5C4JIZ1</accession>
<evidence type="ECO:0000256" key="2">
    <source>
        <dbReference type="ARBA" id="ARBA00022448"/>
    </source>
</evidence>
<dbReference type="GO" id="GO:0055085">
    <property type="term" value="P:transmembrane transport"/>
    <property type="evidence" value="ECO:0007669"/>
    <property type="project" value="UniProtKB-ARBA"/>
</dbReference>
<dbReference type="PANTHER" id="PTHR43776:SF7">
    <property type="entry name" value="D,D-DIPEPTIDE TRANSPORT ATP-BINDING PROTEIN DDPF-RELATED"/>
    <property type="match status" value="1"/>
</dbReference>
<name>A0A5C4JIZ1_9ACTN</name>
<dbReference type="CDD" id="cd03257">
    <property type="entry name" value="ABC_NikE_OppD_transporters"/>
    <property type="match status" value="1"/>
</dbReference>
<dbReference type="SMART" id="SM00382">
    <property type="entry name" value="AAA"/>
    <property type="match status" value="1"/>
</dbReference>
<dbReference type="InterPro" id="IPR027417">
    <property type="entry name" value="P-loop_NTPase"/>
</dbReference>
<evidence type="ECO:0000256" key="3">
    <source>
        <dbReference type="ARBA" id="ARBA00022741"/>
    </source>
</evidence>
<dbReference type="OrthoDB" id="2986442at2"/>
<organism evidence="6 7">
    <name type="scientific">Actinomadura soli</name>
    <dbReference type="NCBI Taxonomy" id="2508997"/>
    <lineage>
        <taxon>Bacteria</taxon>
        <taxon>Bacillati</taxon>
        <taxon>Actinomycetota</taxon>
        <taxon>Actinomycetes</taxon>
        <taxon>Streptosporangiales</taxon>
        <taxon>Thermomonosporaceae</taxon>
        <taxon>Actinomadura</taxon>
    </lineage>
</organism>
<gene>
    <name evidence="6" type="ORF">ETD83_07680</name>
</gene>
<dbReference type="EMBL" id="VCKW01000027">
    <property type="protein sequence ID" value="TMR04940.1"/>
    <property type="molecule type" value="Genomic_DNA"/>
</dbReference>